<evidence type="ECO:0000313" key="2">
    <source>
        <dbReference type="Proteomes" id="UP000237983"/>
    </source>
</evidence>
<dbReference type="AlphaFoldDB" id="A0A2T0VDT5"/>
<dbReference type="Gene3D" id="3.30.530.20">
    <property type="match status" value="1"/>
</dbReference>
<reference evidence="1 2" key="1">
    <citation type="submission" date="2018-03" db="EMBL/GenBank/DDBJ databases">
        <title>Genomic Encyclopedia of Type Strains, Phase III (KMG-III): the genomes of soil and plant-associated and newly described type strains.</title>
        <authorList>
            <person name="Whitman W."/>
        </authorList>
    </citation>
    <scope>NUCLEOTIDE SEQUENCE [LARGE SCALE GENOMIC DNA]</scope>
    <source>
        <strain evidence="1 2">CGMCC 1.12484</strain>
    </source>
</reference>
<dbReference type="EMBL" id="PVTL01000004">
    <property type="protein sequence ID" value="PRY68344.1"/>
    <property type="molecule type" value="Genomic_DNA"/>
</dbReference>
<keyword evidence="2" id="KW-1185">Reference proteome</keyword>
<dbReference type="RefSeq" id="WP_106211736.1">
    <property type="nucleotide sequence ID" value="NZ_PVTL01000004.1"/>
</dbReference>
<protein>
    <submittedName>
        <fullName evidence="1">Uncharacterized protein YndB with AHSA1/START domain</fullName>
    </submittedName>
</protein>
<sequence>MDAQTNTENTFKVVVEREMDAPAQVVFDAITLHTSGWLWPTDFQALQNSTAPEEGVITAWDPPHHYANRMDGPDGFFNLLDHTLEDRDGDMSLLRYIHHGVNLDPDRNQEDAVQQHTDFYLHTLNEYVRHFPGLDAAFVDIQGPAASSSPDAFDRVRDALGLTNSSKTDATVHVTVPGVDPFAATVDYATDNFIGLRTDTALYRFFGRNAFGAVVGMTIHVFDPADDAVAVSSVWQKWLDGLYA</sequence>
<gene>
    <name evidence="1" type="ORF">B0I08_10446</name>
</gene>
<proteinExistence type="predicted"/>
<name>A0A2T0VDT5_9MICO</name>
<comment type="caution">
    <text evidence="1">The sequence shown here is derived from an EMBL/GenBank/DDBJ whole genome shotgun (WGS) entry which is preliminary data.</text>
</comment>
<accession>A0A2T0VDT5</accession>
<dbReference type="Proteomes" id="UP000237983">
    <property type="component" value="Unassembled WGS sequence"/>
</dbReference>
<evidence type="ECO:0000313" key="1">
    <source>
        <dbReference type="EMBL" id="PRY68344.1"/>
    </source>
</evidence>
<organism evidence="1 2">
    <name type="scientific">Glaciihabitans tibetensis</name>
    <dbReference type="NCBI Taxonomy" id="1266600"/>
    <lineage>
        <taxon>Bacteria</taxon>
        <taxon>Bacillati</taxon>
        <taxon>Actinomycetota</taxon>
        <taxon>Actinomycetes</taxon>
        <taxon>Micrococcales</taxon>
        <taxon>Microbacteriaceae</taxon>
        <taxon>Glaciihabitans</taxon>
    </lineage>
</organism>
<dbReference type="InterPro" id="IPR023393">
    <property type="entry name" value="START-like_dom_sf"/>
</dbReference>
<dbReference type="OrthoDB" id="8417725at2"/>
<dbReference type="SUPFAM" id="SSF55961">
    <property type="entry name" value="Bet v1-like"/>
    <property type="match status" value="1"/>
</dbReference>